<evidence type="ECO:0000313" key="6">
    <source>
        <dbReference type="EnsemblProtists" id="EOD40062"/>
    </source>
</evidence>
<feature type="domain" description="TM2" evidence="5">
    <location>
        <begin position="62"/>
        <end position="104"/>
    </location>
</feature>
<dbReference type="Pfam" id="PF05154">
    <property type="entry name" value="TM2"/>
    <property type="match status" value="1"/>
</dbReference>
<organism evidence="6 7">
    <name type="scientific">Emiliania huxleyi (strain CCMP1516)</name>
    <dbReference type="NCBI Taxonomy" id="280463"/>
    <lineage>
        <taxon>Eukaryota</taxon>
        <taxon>Haptista</taxon>
        <taxon>Haptophyta</taxon>
        <taxon>Prymnesiophyceae</taxon>
        <taxon>Isochrysidales</taxon>
        <taxon>Noelaerhabdaceae</taxon>
        <taxon>Emiliania</taxon>
    </lineage>
</organism>
<reference evidence="6" key="2">
    <citation type="submission" date="2024-10" db="UniProtKB">
        <authorList>
            <consortium name="EnsemblProtists"/>
        </authorList>
    </citation>
    <scope>IDENTIFICATION</scope>
</reference>
<dbReference type="PaxDb" id="2903-EOD40062"/>
<keyword evidence="7" id="KW-1185">Reference proteome</keyword>
<name>A0A0D3KWC7_EMIH1</name>
<dbReference type="EnsemblProtists" id="EOD40062">
    <property type="protein sequence ID" value="EOD40062"/>
    <property type="gene ID" value="EMIHUDRAFT_446813"/>
</dbReference>
<dbReference type="KEGG" id="ehx:EMIHUDRAFT_446813"/>
<dbReference type="InterPro" id="IPR007829">
    <property type="entry name" value="TM2"/>
</dbReference>
<dbReference type="AlphaFoldDB" id="A0A0D3KWC7"/>
<evidence type="ECO:0000256" key="4">
    <source>
        <dbReference type="ARBA" id="ARBA00023136"/>
    </source>
</evidence>
<accession>A0A0D3KWC7</accession>
<keyword evidence="3" id="KW-1133">Transmembrane helix</keyword>
<dbReference type="GO" id="GO:0016020">
    <property type="term" value="C:membrane"/>
    <property type="evidence" value="ECO:0007669"/>
    <property type="project" value="UniProtKB-SubCell"/>
</dbReference>
<sequence>MAESAAHTQVPGGGGAEIQEEFASLIQPMLGNATNETCTDPFPVDIFNETIRQQGGYSKLALVCIEGTGLGIIGGDRLYMGQPITAGIKAFTLGGLGFWALADYVNVMLNAVTQDEGQMWSFAPQTWTLQDGKPAFLHFWTDCNLKYARLAALGFMVVGAVVAYKAAKKCLTTVFDFFKNGASKAGEAAAGLL</sequence>
<dbReference type="HOGENOM" id="CLU_1186869_0_0_1"/>
<keyword evidence="4" id="KW-0472">Membrane</keyword>
<dbReference type="Proteomes" id="UP000013827">
    <property type="component" value="Unassembled WGS sequence"/>
</dbReference>
<dbReference type="RefSeq" id="XP_005792491.1">
    <property type="nucleotide sequence ID" value="XM_005792434.1"/>
</dbReference>
<evidence type="ECO:0000256" key="2">
    <source>
        <dbReference type="ARBA" id="ARBA00022692"/>
    </source>
</evidence>
<evidence type="ECO:0000313" key="7">
    <source>
        <dbReference type="Proteomes" id="UP000013827"/>
    </source>
</evidence>
<keyword evidence="2" id="KW-0812">Transmembrane</keyword>
<dbReference type="GeneID" id="17285335"/>
<evidence type="ECO:0000256" key="3">
    <source>
        <dbReference type="ARBA" id="ARBA00022989"/>
    </source>
</evidence>
<reference evidence="7" key="1">
    <citation type="journal article" date="2013" name="Nature">
        <title>Pan genome of the phytoplankton Emiliania underpins its global distribution.</title>
        <authorList>
            <person name="Read B.A."/>
            <person name="Kegel J."/>
            <person name="Klute M.J."/>
            <person name="Kuo A."/>
            <person name="Lefebvre S.C."/>
            <person name="Maumus F."/>
            <person name="Mayer C."/>
            <person name="Miller J."/>
            <person name="Monier A."/>
            <person name="Salamov A."/>
            <person name="Young J."/>
            <person name="Aguilar M."/>
            <person name="Claverie J.M."/>
            <person name="Frickenhaus S."/>
            <person name="Gonzalez K."/>
            <person name="Herman E.K."/>
            <person name="Lin Y.C."/>
            <person name="Napier J."/>
            <person name="Ogata H."/>
            <person name="Sarno A.F."/>
            <person name="Shmutz J."/>
            <person name="Schroeder D."/>
            <person name="de Vargas C."/>
            <person name="Verret F."/>
            <person name="von Dassow P."/>
            <person name="Valentin K."/>
            <person name="Van de Peer Y."/>
            <person name="Wheeler G."/>
            <person name="Dacks J.B."/>
            <person name="Delwiche C.F."/>
            <person name="Dyhrman S.T."/>
            <person name="Glockner G."/>
            <person name="John U."/>
            <person name="Richards T."/>
            <person name="Worden A.Z."/>
            <person name="Zhang X."/>
            <person name="Grigoriev I.V."/>
            <person name="Allen A.E."/>
            <person name="Bidle K."/>
            <person name="Borodovsky M."/>
            <person name="Bowler C."/>
            <person name="Brownlee C."/>
            <person name="Cock J.M."/>
            <person name="Elias M."/>
            <person name="Gladyshev V.N."/>
            <person name="Groth M."/>
            <person name="Guda C."/>
            <person name="Hadaegh A."/>
            <person name="Iglesias-Rodriguez M.D."/>
            <person name="Jenkins J."/>
            <person name="Jones B.M."/>
            <person name="Lawson T."/>
            <person name="Leese F."/>
            <person name="Lindquist E."/>
            <person name="Lobanov A."/>
            <person name="Lomsadze A."/>
            <person name="Malik S.B."/>
            <person name="Marsh M.E."/>
            <person name="Mackinder L."/>
            <person name="Mock T."/>
            <person name="Mueller-Roeber B."/>
            <person name="Pagarete A."/>
            <person name="Parker M."/>
            <person name="Probert I."/>
            <person name="Quesneville H."/>
            <person name="Raines C."/>
            <person name="Rensing S.A."/>
            <person name="Riano-Pachon D.M."/>
            <person name="Richier S."/>
            <person name="Rokitta S."/>
            <person name="Shiraiwa Y."/>
            <person name="Soanes D.M."/>
            <person name="van der Giezen M."/>
            <person name="Wahlund T.M."/>
            <person name="Williams B."/>
            <person name="Wilson W."/>
            <person name="Wolfe G."/>
            <person name="Wurch L.L."/>
        </authorList>
    </citation>
    <scope>NUCLEOTIDE SEQUENCE</scope>
</reference>
<proteinExistence type="predicted"/>
<evidence type="ECO:0000259" key="5">
    <source>
        <dbReference type="Pfam" id="PF05154"/>
    </source>
</evidence>
<evidence type="ECO:0000256" key="1">
    <source>
        <dbReference type="ARBA" id="ARBA00004141"/>
    </source>
</evidence>
<protein>
    <recommendedName>
        <fullName evidence="5">TM2 domain-containing protein</fullName>
    </recommendedName>
</protein>
<comment type="subcellular location">
    <subcellularLocation>
        <location evidence="1">Membrane</location>
        <topology evidence="1">Multi-pass membrane protein</topology>
    </subcellularLocation>
</comment>